<dbReference type="InterPro" id="IPR027417">
    <property type="entry name" value="P-loop_NTPase"/>
</dbReference>
<dbReference type="PANTHER" id="PTHR43566">
    <property type="entry name" value="CONSERVED PROTEIN"/>
    <property type="match status" value="1"/>
</dbReference>
<organism evidence="2 3">
    <name type="scientific">Puia dinghuensis</name>
    <dbReference type="NCBI Taxonomy" id="1792502"/>
    <lineage>
        <taxon>Bacteria</taxon>
        <taxon>Pseudomonadati</taxon>
        <taxon>Bacteroidota</taxon>
        <taxon>Chitinophagia</taxon>
        <taxon>Chitinophagales</taxon>
        <taxon>Chitinophagaceae</taxon>
        <taxon>Puia</taxon>
    </lineage>
</organism>
<reference evidence="2" key="1">
    <citation type="journal article" date="2014" name="Int. J. Syst. Evol. Microbiol.">
        <title>Complete genome sequence of Corynebacterium casei LMG S-19264T (=DSM 44701T), isolated from a smear-ripened cheese.</title>
        <authorList>
            <consortium name="US DOE Joint Genome Institute (JGI-PGF)"/>
            <person name="Walter F."/>
            <person name="Albersmeier A."/>
            <person name="Kalinowski J."/>
            <person name="Ruckert C."/>
        </authorList>
    </citation>
    <scope>NUCLEOTIDE SEQUENCE</scope>
    <source>
        <strain evidence="2">CGMCC 1.15448</strain>
    </source>
</reference>
<sequence length="403" mass="47689">MRRALFDQLAAHLDKKEFTVLTGARQTGKSTLLRQLEIHCKEQSLPSVFLNLENRDVLSILNERPLNLLNYLPDVKQRVIAFIDEIQYLDDPSNFLKLLYDEHVQQVKIVATGSSAFYIDDHFRDSLGGRKRVFQLLTCSFSEYLQLNGKDQLLQELKRISSNEKARTSQLDYLRQEWESYMLYGGYPAIITEPDKKEKIEKLREIRDSFVKRDILESGVQNETAFFHLFRLLAEQSGSLINVHELSVTLRIKTDTVNNYLHILQKCFHLALVKPYFRNLRKELTKMPKGFLLDTGLRNCLLNNFQQLQIRMDRGELWENMYFRNLMDRYGLDPIYYWRTSDGNEVDFVLPEKENPFAVEAKYDKAQIKSGKYKKFVETYPEIPLHYAWLHPFDEDFFRRLNL</sequence>
<dbReference type="Pfam" id="PF13635">
    <property type="entry name" value="DUF4143"/>
    <property type="match status" value="1"/>
</dbReference>
<dbReference type="CDD" id="cd00267">
    <property type="entry name" value="ABC_ATPase"/>
    <property type="match status" value="1"/>
</dbReference>
<dbReference type="InterPro" id="IPR003593">
    <property type="entry name" value="AAA+_ATPase"/>
</dbReference>
<comment type="caution">
    <text evidence="2">The sequence shown here is derived from an EMBL/GenBank/DDBJ whole genome shotgun (WGS) entry which is preliminary data.</text>
</comment>
<dbReference type="SMART" id="SM00382">
    <property type="entry name" value="AAA"/>
    <property type="match status" value="1"/>
</dbReference>
<dbReference type="Proteomes" id="UP000607559">
    <property type="component" value="Unassembled WGS sequence"/>
</dbReference>
<dbReference type="InterPro" id="IPR025420">
    <property type="entry name" value="DUF4143"/>
</dbReference>
<accession>A0A8J2XT84</accession>
<feature type="domain" description="AAA+ ATPase" evidence="1">
    <location>
        <begin position="15"/>
        <end position="138"/>
    </location>
</feature>
<dbReference type="InterPro" id="IPR041682">
    <property type="entry name" value="AAA_14"/>
</dbReference>
<protein>
    <submittedName>
        <fullName evidence="2">ATPase</fullName>
    </submittedName>
</protein>
<dbReference type="Pfam" id="PF13173">
    <property type="entry name" value="AAA_14"/>
    <property type="match status" value="1"/>
</dbReference>
<name>A0A8J2XT84_9BACT</name>
<dbReference type="PANTHER" id="PTHR43566:SF1">
    <property type="entry name" value="AAA+ ATPASE DOMAIN-CONTAINING PROTEIN"/>
    <property type="match status" value="1"/>
</dbReference>
<proteinExistence type="predicted"/>
<evidence type="ECO:0000259" key="1">
    <source>
        <dbReference type="SMART" id="SM00382"/>
    </source>
</evidence>
<gene>
    <name evidence="2" type="ORF">GCM10011511_25830</name>
</gene>
<dbReference type="EMBL" id="BMJC01000002">
    <property type="protein sequence ID" value="GGB01353.1"/>
    <property type="molecule type" value="Genomic_DNA"/>
</dbReference>
<keyword evidence="3" id="KW-1185">Reference proteome</keyword>
<evidence type="ECO:0000313" key="3">
    <source>
        <dbReference type="Proteomes" id="UP000607559"/>
    </source>
</evidence>
<dbReference type="Gene3D" id="3.40.50.300">
    <property type="entry name" value="P-loop containing nucleotide triphosphate hydrolases"/>
    <property type="match status" value="2"/>
</dbReference>
<dbReference type="SUPFAM" id="SSF52540">
    <property type="entry name" value="P-loop containing nucleoside triphosphate hydrolases"/>
    <property type="match status" value="1"/>
</dbReference>
<evidence type="ECO:0000313" key="2">
    <source>
        <dbReference type="EMBL" id="GGB01353.1"/>
    </source>
</evidence>
<dbReference type="RefSeq" id="WP_188932152.1">
    <property type="nucleotide sequence ID" value="NZ_BMJC01000002.1"/>
</dbReference>
<reference evidence="2" key="2">
    <citation type="submission" date="2020-09" db="EMBL/GenBank/DDBJ databases">
        <authorList>
            <person name="Sun Q."/>
            <person name="Zhou Y."/>
        </authorList>
    </citation>
    <scope>NUCLEOTIDE SEQUENCE</scope>
    <source>
        <strain evidence="2">CGMCC 1.15448</strain>
    </source>
</reference>
<dbReference type="AlphaFoldDB" id="A0A8J2XT84"/>